<evidence type="ECO:0000313" key="7">
    <source>
        <dbReference type="EMBL" id="CUS34634.1"/>
    </source>
</evidence>
<keyword evidence="1" id="KW-0813">Transport</keyword>
<dbReference type="PROSITE" id="PS00211">
    <property type="entry name" value="ABC_TRANSPORTER_1"/>
    <property type="match status" value="1"/>
</dbReference>
<dbReference type="GO" id="GO:0016887">
    <property type="term" value="F:ATP hydrolysis activity"/>
    <property type="evidence" value="ECO:0007669"/>
    <property type="project" value="InterPro"/>
</dbReference>
<dbReference type="Gene3D" id="3.40.50.300">
    <property type="entry name" value="P-loop containing nucleotide triphosphate hydrolases"/>
    <property type="match status" value="1"/>
</dbReference>
<gene>
    <name evidence="7" type="primary">ybbA</name>
    <name evidence="7" type="ORF">COMA2_170115</name>
</gene>
<dbReference type="RefSeq" id="WP_090895895.1">
    <property type="nucleotide sequence ID" value="NZ_CZPZ01000009.1"/>
</dbReference>
<protein>
    <submittedName>
        <fullName evidence="7">Putative transporter subunit: ATP-binding component of ABC superfamily</fullName>
    </submittedName>
</protein>
<evidence type="ECO:0000256" key="3">
    <source>
        <dbReference type="ARBA" id="ARBA00022840"/>
    </source>
</evidence>
<evidence type="ECO:0000313" key="8">
    <source>
        <dbReference type="Proteomes" id="UP000198736"/>
    </source>
</evidence>
<feature type="domain" description="ABC transporter" evidence="6">
    <location>
        <begin position="2"/>
        <end position="239"/>
    </location>
</feature>
<organism evidence="7 8">
    <name type="scientific">Candidatus Nitrospira nitrificans</name>
    <dbReference type="NCBI Taxonomy" id="1742973"/>
    <lineage>
        <taxon>Bacteria</taxon>
        <taxon>Pseudomonadati</taxon>
        <taxon>Nitrospirota</taxon>
        <taxon>Nitrospiria</taxon>
        <taxon>Nitrospirales</taxon>
        <taxon>Nitrospiraceae</taxon>
        <taxon>Nitrospira</taxon>
    </lineage>
</organism>
<dbReference type="SUPFAM" id="SSF52540">
    <property type="entry name" value="P-loop containing nucleoside triphosphate hydrolases"/>
    <property type="match status" value="1"/>
</dbReference>
<dbReference type="Proteomes" id="UP000198736">
    <property type="component" value="Unassembled WGS sequence"/>
</dbReference>
<dbReference type="GO" id="GO:0005524">
    <property type="term" value="F:ATP binding"/>
    <property type="evidence" value="ECO:0007669"/>
    <property type="project" value="UniProtKB-KW"/>
</dbReference>
<evidence type="ECO:0000256" key="5">
    <source>
        <dbReference type="SAM" id="MobiDB-lite"/>
    </source>
</evidence>
<keyword evidence="2" id="KW-0547">Nucleotide-binding</keyword>
<dbReference type="GO" id="GO:0005886">
    <property type="term" value="C:plasma membrane"/>
    <property type="evidence" value="ECO:0007669"/>
    <property type="project" value="TreeGrafter"/>
</dbReference>
<accession>A0A0S4LD45</accession>
<dbReference type="InterPro" id="IPR027417">
    <property type="entry name" value="P-loop_NTPase"/>
</dbReference>
<dbReference type="Pfam" id="PF00005">
    <property type="entry name" value="ABC_tran"/>
    <property type="match status" value="1"/>
</dbReference>
<feature type="region of interest" description="Disordered" evidence="5">
    <location>
        <begin position="223"/>
        <end position="258"/>
    </location>
</feature>
<dbReference type="InterPro" id="IPR017871">
    <property type="entry name" value="ABC_transporter-like_CS"/>
</dbReference>
<dbReference type="SMART" id="SM00382">
    <property type="entry name" value="AAA"/>
    <property type="match status" value="1"/>
</dbReference>
<dbReference type="InterPro" id="IPR003439">
    <property type="entry name" value="ABC_transporter-like_ATP-bd"/>
</dbReference>
<dbReference type="InterPro" id="IPR003593">
    <property type="entry name" value="AAA+_ATPase"/>
</dbReference>
<name>A0A0S4LD45_9BACT</name>
<dbReference type="InterPro" id="IPR015854">
    <property type="entry name" value="ABC_transpr_LolD-like"/>
</dbReference>
<sequence>MITVKDISMVLAAASRSVTILDRITFEIPAKQTVAIVGPSGSGKSTLLGLMAGLDRPTAGSIQLDGIDITTMSESRMARFRREKVGYIFQSFHLIPTLTAIENVAVPLELSGMSRAGDRAAELLAAVGLSDRMGHYPVQLSGGEQQRVAVARAFACRPPILLADEPTGNLDSSTGAHVIELLLSLHRDSGATLVLVTHDAALASSMQRVLSLRDGRLESDNMTRGAEFLDDSSATSPRSEQASSADRSSLDLFPTFGS</sequence>
<dbReference type="FunFam" id="3.40.50.300:FF:000032">
    <property type="entry name" value="Export ABC transporter ATP-binding protein"/>
    <property type="match status" value="1"/>
</dbReference>
<dbReference type="CDD" id="cd03255">
    <property type="entry name" value="ABC_MJ0796_LolCDE_FtsE"/>
    <property type="match status" value="1"/>
</dbReference>
<dbReference type="AlphaFoldDB" id="A0A0S4LD45"/>
<evidence type="ECO:0000256" key="1">
    <source>
        <dbReference type="ARBA" id="ARBA00022448"/>
    </source>
</evidence>
<evidence type="ECO:0000256" key="2">
    <source>
        <dbReference type="ARBA" id="ARBA00022741"/>
    </source>
</evidence>
<keyword evidence="3 7" id="KW-0067">ATP-binding</keyword>
<keyword evidence="8" id="KW-1185">Reference proteome</keyword>
<dbReference type="GO" id="GO:0098796">
    <property type="term" value="C:membrane protein complex"/>
    <property type="evidence" value="ECO:0007669"/>
    <property type="project" value="UniProtKB-ARBA"/>
</dbReference>
<reference evidence="8" key="1">
    <citation type="submission" date="2015-10" db="EMBL/GenBank/DDBJ databases">
        <authorList>
            <person name="Luecker S."/>
            <person name="Luecker S."/>
        </authorList>
    </citation>
    <scope>NUCLEOTIDE SEQUENCE [LARGE SCALE GENOMIC DNA]</scope>
</reference>
<feature type="compositionally biased region" description="Polar residues" evidence="5">
    <location>
        <begin position="232"/>
        <end position="247"/>
    </location>
</feature>
<dbReference type="EMBL" id="CZPZ01000009">
    <property type="protein sequence ID" value="CUS34634.1"/>
    <property type="molecule type" value="Genomic_DNA"/>
</dbReference>
<dbReference type="PANTHER" id="PTHR24220:SF659">
    <property type="entry name" value="TRANSPORTER, PUTATIVE-RELATED"/>
    <property type="match status" value="1"/>
</dbReference>
<proteinExistence type="inferred from homology"/>
<evidence type="ECO:0000256" key="4">
    <source>
        <dbReference type="ARBA" id="ARBA00038388"/>
    </source>
</evidence>
<comment type="similarity">
    <text evidence="4">Belongs to the ABC transporter superfamily. Macrolide exporter (TC 3.A.1.122) family.</text>
</comment>
<evidence type="ECO:0000259" key="6">
    <source>
        <dbReference type="PROSITE" id="PS50893"/>
    </source>
</evidence>
<dbReference type="InterPro" id="IPR017911">
    <property type="entry name" value="MacB-like_ATP-bd"/>
</dbReference>
<dbReference type="OrthoDB" id="9791546at2"/>
<dbReference type="PANTHER" id="PTHR24220">
    <property type="entry name" value="IMPORT ATP-BINDING PROTEIN"/>
    <property type="match status" value="1"/>
</dbReference>
<dbReference type="STRING" id="1742973.COMA2_170115"/>
<dbReference type="PROSITE" id="PS50893">
    <property type="entry name" value="ABC_TRANSPORTER_2"/>
    <property type="match status" value="1"/>
</dbReference>
<dbReference type="GO" id="GO:0022857">
    <property type="term" value="F:transmembrane transporter activity"/>
    <property type="evidence" value="ECO:0007669"/>
    <property type="project" value="TreeGrafter"/>
</dbReference>